<dbReference type="CDD" id="cd02208">
    <property type="entry name" value="cupin_RmlC-like"/>
    <property type="match status" value="1"/>
</dbReference>
<dbReference type="AlphaFoldDB" id="A0A0U5K0Y7"/>
<dbReference type="EC" id="1.14.11.16" evidence="5"/>
<dbReference type="PANTHER" id="PTHR46332:SF5">
    <property type="entry name" value="ASPARTATE BETA-HYDROXYLASE DOMAIN CONTAINING 2"/>
    <property type="match status" value="1"/>
</dbReference>
<accession>A0A0U5K0Y7</accession>
<keyword evidence="3 5" id="KW-0560">Oxidoreductase</keyword>
<protein>
    <submittedName>
        <fullName evidence="5">Putative aspartyl/asparaginyl beta-hydroxylase</fullName>
        <ecNumber evidence="5">1.14.11.16</ecNumber>
    </submittedName>
</protein>
<evidence type="ECO:0000313" key="6">
    <source>
        <dbReference type="Proteomes" id="UP000069902"/>
    </source>
</evidence>
<reference evidence="6" key="1">
    <citation type="submission" date="2015-09" db="EMBL/GenBank/DDBJ databases">
        <authorList>
            <person name="Bertelli C."/>
        </authorList>
    </citation>
    <scope>NUCLEOTIDE SEQUENCE [LARGE SCALE GENOMIC DNA]</scope>
    <source>
        <strain evidence="6">KNic</strain>
    </source>
</reference>
<dbReference type="KEGG" id="pnl:PNK_0133"/>
<sequence>MLPFKYDEQTPFYPVDNFIDMHDVQVNFPIIQEELLKNKVWLHWGSDAYDQSGHCKFLSGDWTICPLYFGNYSGDGMEISANLTAAQKDELLASLPLRFPASTALFKHFPRINFAGLSRLHPQSELAPHRHNNPHSFIFHLGLIIPEGGLCGLKVGDQVHTWTKAGEAIVFNDNLEHSAWNHSDEERVILYIDFLRPLEMFKRLMY</sequence>
<dbReference type="InParanoid" id="A0A0U5K0Y7"/>
<dbReference type="PANTHER" id="PTHR46332">
    <property type="entry name" value="ASPARTATE BETA-HYDROXYLASE DOMAIN-CONTAINING PROTEIN 2"/>
    <property type="match status" value="1"/>
</dbReference>
<dbReference type="InterPro" id="IPR007803">
    <property type="entry name" value="Asp/Arg/Pro-Hydrxlase"/>
</dbReference>
<evidence type="ECO:0000256" key="3">
    <source>
        <dbReference type="ARBA" id="ARBA00023002"/>
    </source>
</evidence>
<dbReference type="STRING" id="389348.PNK_0133"/>
<dbReference type="PATRIC" id="fig|389348.3.peg.155"/>
<name>A0A0U5K0Y7_9BACT</name>
<dbReference type="SUPFAM" id="SSF51197">
    <property type="entry name" value="Clavaminate synthase-like"/>
    <property type="match status" value="1"/>
</dbReference>
<dbReference type="Gene3D" id="2.60.120.330">
    <property type="entry name" value="B-lactam Antibiotic, Isopenicillin N Synthase, Chain"/>
    <property type="match status" value="1"/>
</dbReference>
<dbReference type="Proteomes" id="UP000069902">
    <property type="component" value="Chromosome cPNK"/>
</dbReference>
<dbReference type="InterPro" id="IPR027443">
    <property type="entry name" value="IPNS-like_sf"/>
</dbReference>
<keyword evidence="2" id="KW-0223">Dioxygenase</keyword>
<evidence type="ECO:0000313" key="5">
    <source>
        <dbReference type="EMBL" id="CUI15771.1"/>
    </source>
</evidence>
<comment type="similarity">
    <text evidence="1">Belongs to the aspartyl/asparaginyl beta-hydroxylase family.</text>
</comment>
<dbReference type="InterPro" id="IPR051821">
    <property type="entry name" value="Asp/Asn_beta-hydroxylase"/>
</dbReference>
<dbReference type="RefSeq" id="WP_051981815.1">
    <property type="nucleotide sequence ID" value="NZ_LN879502.1"/>
</dbReference>
<gene>
    <name evidence="5" type="primary">aspH</name>
    <name evidence="5" type="ORF">PNK_0133</name>
</gene>
<keyword evidence="6" id="KW-1185">Reference proteome</keyword>
<dbReference type="GO" id="GO:0062101">
    <property type="term" value="F:peptidyl-aspartic acid 3-dioxygenase activity"/>
    <property type="evidence" value="ECO:0007669"/>
    <property type="project" value="UniProtKB-EC"/>
</dbReference>
<evidence type="ECO:0000256" key="1">
    <source>
        <dbReference type="ARBA" id="ARBA00007730"/>
    </source>
</evidence>
<proteinExistence type="inferred from homology"/>
<dbReference type="EMBL" id="LN879502">
    <property type="protein sequence ID" value="CUI15771.1"/>
    <property type="molecule type" value="Genomic_DNA"/>
</dbReference>
<evidence type="ECO:0000259" key="4">
    <source>
        <dbReference type="Pfam" id="PF05118"/>
    </source>
</evidence>
<feature type="domain" description="Aspartyl/asparaginy/proline hydroxylase" evidence="4">
    <location>
        <begin position="27"/>
        <end position="197"/>
    </location>
</feature>
<organism evidence="5 6">
    <name type="scientific">Candidatus Protochlamydia naegleriophila</name>
    <dbReference type="NCBI Taxonomy" id="389348"/>
    <lineage>
        <taxon>Bacteria</taxon>
        <taxon>Pseudomonadati</taxon>
        <taxon>Chlamydiota</taxon>
        <taxon>Chlamydiia</taxon>
        <taxon>Parachlamydiales</taxon>
        <taxon>Parachlamydiaceae</taxon>
        <taxon>Candidatus Protochlamydia</taxon>
    </lineage>
</organism>
<dbReference type="Pfam" id="PF05118">
    <property type="entry name" value="Asp_Arg_Hydrox"/>
    <property type="match status" value="1"/>
</dbReference>
<evidence type="ECO:0000256" key="2">
    <source>
        <dbReference type="ARBA" id="ARBA00022964"/>
    </source>
</evidence>